<accession>X1L9K5</accession>
<evidence type="ECO:0008006" key="4">
    <source>
        <dbReference type="Google" id="ProtNLM"/>
    </source>
</evidence>
<dbReference type="GO" id="GO:0005829">
    <property type="term" value="C:cytosol"/>
    <property type="evidence" value="ECO:0007669"/>
    <property type="project" value="TreeGrafter"/>
</dbReference>
<dbReference type="PANTHER" id="PTHR31682">
    <property type="entry name" value="UDP-ARABINOSE MUTASE"/>
    <property type="match status" value="1"/>
</dbReference>
<comment type="subcellular location">
    <subcellularLocation>
        <location evidence="1">Golgi apparatus</location>
    </subcellularLocation>
</comment>
<name>X1L9K5_9ZZZZ</name>
<dbReference type="Pfam" id="PF03214">
    <property type="entry name" value="RGP"/>
    <property type="match status" value="1"/>
</dbReference>
<keyword evidence="2" id="KW-0333">Golgi apparatus</keyword>
<evidence type="ECO:0000313" key="3">
    <source>
        <dbReference type="EMBL" id="GAH90838.1"/>
    </source>
</evidence>
<dbReference type="InterPro" id="IPR029044">
    <property type="entry name" value="Nucleotide-diphossugar_trans"/>
</dbReference>
<dbReference type="GO" id="GO:0033356">
    <property type="term" value="P:UDP-L-arabinose metabolic process"/>
    <property type="evidence" value="ECO:0007669"/>
    <property type="project" value="TreeGrafter"/>
</dbReference>
<protein>
    <recommendedName>
        <fullName evidence="4">Glycosyltransferase 2-like domain-containing protein</fullName>
    </recommendedName>
</protein>
<organism evidence="3">
    <name type="scientific">marine sediment metagenome</name>
    <dbReference type="NCBI Taxonomy" id="412755"/>
    <lineage>
        <taxon>unclassified sequences</taxon>
        <taxon>metagenomes</taxon>
        <taxon>ecological metagenomes</taxon>
    </lineage>
</organism>
<dbReference type="InterPro" id="IPR037595">
    <property type="entry name" value="RGP_fam"/>
</dbReference>
<proteinExistence type="predicted"/>
<dbReference type="GO" id="GO:0005794">
    <property type="term" value="C:Golgi apparatus"/>
    <property type="evidence" value="ECO:0007669"/>
    <property type="project" value="UniProtKB-SubCell"/>
</dbReference>
<feature type="non-terminal residue" evidence="3">
    <location>
        <position position="267"/>
    </location>
</feature>
<evidence type="ECO:0000256" key="2">
    <source>
        <dbReference type="ARBA" id="ARBA00023034"/>
    </source>
</evidence>
<comment type="caution">
    <text evidence="3">The sequence shown here is derived from an EMBL/GenBank/DDBJ whole genome shotgun (WGS) entry which is preliminary data.</text>
</comment>
<dbReference type="EMBL" id="BARV01000981">
    <property type="protein sequence ID" value="GAH90838.1"/>
    <property type="molecule type" value="Genomic_DNA"/>
</dbReference>
<dbReference type="AlphaFoldDB" id="X1L9K5"/>
<dbReference type="GO" id="GO:0052691">
    <property type="term" value="F:UDP-arabinopyranose mutase activity"/>
    <property type="evidence" value="ECO:0007669"/>
    <property type="project" value="TreeGrafter"/>
</dbReference>
<dbReference type="SUPFAM" id="SSF53448">
    <property type="entry name" value="Nucleotide-diphospho-sugar transferases"/>
    <property type="match status" value="1"/>
</dbReference>
<sequence length="267" mass="31420">MNILVIIPTIRKFDGFKEYSKCFENYDVDVLIIGEIENTNTKTIPEGLFYGVRERKEWFKQRGLEKYEDLIPKKHHAEISFGLLYALENRYDTILFLDDDTSPSSPTFLERHIEVLTVEKHKLIAPKWINPIKPTGYCPRGFPYSQRKGYDVKGIEAEVVINQGLWLDVLDLNAVDYLSYSQSVQPKWEYQNYIIPKGFYTTTCSMNISFRSEIIPAFYQIPFTRYDDIWSGVILKRILDHLGKYMAFGEPFCVHQKYPRDPRKDIE</sequence>
<dbReference type="PANTHER" id="PTHR31682:SF44">
    <property type="entry name" value="UDP-ARABINOPYRANOSE MUTASE 3"/>
    <property type="match status" value="1"/>
</dbReference>
<evidence type="ECO:0000256" key="1">
    <source>
        <dbReference type="ARBA" id="ARBA00004555"/>
    </source>
</evidence>
<reference evidence="3" key="1">
    <citation type="journal article" date="2014" name="Front. Microbiol.">
        <title>High frequency of phylogenetically diverse reductive dehalogenase-homologous genes in deep subseafloor sedimentary metagenomes.</title>
        <authorList>
            <person name="Kawai M."/>
            <person name="Futagami T."/>
            <person name="Toyoda A."/>
            <person name="Takaki Y."/>
            <person name="Nishi S."/>
            <person name="Hori S."/>
            <person name="Arai W."/>
            <person name="Tsubouchi T."/>
            <person name="Morono Y."/>
            <person name="Uchiyama I."/>
            <person name="Ito T."/>
            <person name="Fujiyama A."/>
            <person name="Inagaki F."/>
            <person name="Takami H."/>
        </authorList>
    </citation>
    <scope>NUCLEOTIDE SEQUENCE</scope>
    <source>
        <strain evidence="3">Expedition CK06-06</strain>
    </source>
</reference>
<gene>
    <name evidence="3" type="ORF">S06H3_03117</name>
</gene>